<evidence type="ECO:0000256" key="5">
    <source>
        <dbReference type="ARBA" id="ARBA00007185"/>
    </source>
</evidence>
<evidence type="ECO:0000256" key="7">
    <source>
        <dbReference type="ARBA" id="ARBA00022485"/>
    </source>
</evidence>
<evidence type="ECO:0000256" key="4">
    <source>
        <dbReference type="ARBA" id="ARBA00005026"/>
    </source>
</evidence>
<gene>
    <name evidence="18" type="primary">acnA</name>
    <name evidence="18" type="ORF">CDH04_00290</name>
    <name evidence="19" type="ORF">FZC43_00290</name>
</gene>
<dbReference type="GO" id="GO:0003723">
    <property type="term" value="F:RNA binding"/>
    <property type="evidence" value="ECO:0007669"/>
    <property type="project" value="UniProtKB-KW"/>
</dbReference>
<comment type="catalytic activity">
    <reaction evidence="1">
        <text>(2S,3R)-3-hydroxybutane-1,2,3-tricarboxylate = 2-methyl-cis-aconitate + H2O</text>
        <dbReference type="Rhea" id="RHEA:17941"/>
        <dbReference type="ChEBI" id="CHEBI:15377"/>
        <dbReference type="ChEBI" id="CHEBI:57429"/>
        <dbReference type="ChEBI" id="CHEBI:57872"/>
        <dbReference type="EC" id="4.2.1.99"/>
    </reaction>
</comment>
<evidence type="ECO:0000256" key="1">
    <source>
        <dbReference type="ARBA" id="ARBA00000118"/>
    </source>
</evidence>
<comment type="subunit">
    <text evidence="6">Monomer.</text>
</comment>
<dbReference type="GO" id="GO:0003994">
    <property type="term" value="F:aconitate hydratase activity"/>
    <property type="evidence" value="ECO:0007669"/>
    <property type="project" value="UniProtKB-EC"/>
</dbReference>
<dbReference type="AlphaFoldDB" id="A0A2Z4XVU3"/>
<evidence type="ECO:0000313" key="19">
    <source>
        <dbReference type="EMBL" id="QIW11173.1"/>
    </source>
</evidence>
<accession>A0A2Z4XVU3</accession>
<organism evidence="18 20">
    <name type="scientific">Francisella adeliensis</name>
    <dbReference type="NCBI Taxonomy" id="2007306"/>
    <lineage>
        <taxon>Bacteria</taxon>
        <taxon>Pseudomonadati</taxon>
        <taxon>Pseudomonadota</taxon>
        <taxon>Gammaproteobacteria</taxon>
        <taxon>Thiotrichales</taxon>
        <taxon>Francisellaceae</taxon>
        <taxon>Francisella</taxon>
    </lineage>
</organism>
<keyword evidence="21" id="KW-1185">Reference proteome</keyword>
<feature type="domain" description="Aconitase A/isopropylmalate dehydratase small subunit swivel" evidence="17">
    <location>
        <begin position="696"/>
        <end position="822"/>
    </location>
</feature>
<feature type="domain" description="Aconitase/3-isopropylmalate dehydratase large subunit alpha/beta/alpha" evidence="16">
    <location>
        <begin position="66"/>
        <end position="566"/>
    </location>
</feature>
<dbReference type="Gene3D" id="3.30.499.10">
    <property type="entry name" value="Aconitase, domain 3"/>
    <property type="match status" value="2"/>
</dbReference>
<dbReference type="UniPathway" id="UPA00223">
    <property type="reaction ID" value="UER00718"/>
</dbReference>
<dbReference type="GO" id="GO:0046872">
    <property type="term" value="F:metal ion binding"/>
    <property type="evidence" value="ECO:0007669"/>
    <property type="project" value="UniProtKB-KW"/>
</dbReference>
<dbReference type="InterPro" id="IPR036008">
    <property type="entry name" value="Aconitase_4Fe-4S_dom"/>
</dbReference>
<reference evidence="19 21" key="2">
    <citation type="submission" date="2019-08" db="EMBL/GenBank/DDBJ databases">
        <title>Complete genome sequences of Francisella adeliensis (FSC1325 and FSC1326).</title>
        <authorList>
            <person name="Ohrman C."/>
            <person name="Uneklint I."/>
            <person name="Vallesi A."/>
            <person name="Karlsson L."/>
            <person name="Sjodin A."/>
        </authorList>
    </citation>
    <scope>NUCLEOTIDE SEQUENCE [LARGE SCALE GENOMIC DNA]</scope>
    <source>
        <strain evidence="19 21">FSC1325</strain>
    </source>
</reference>
<dbReference type="Pfam" id="PF00694">
    <property type="entry name" value="Aconitase_C"/>
    <property type="match status" value="1"/>
</dbReference>
<keyword evidence="9" id="KW-0479">Metal-binding</keyword>
<evidence type="ECO:0000256" key="6">
    <source>
        <dbReference type="ARBA" id="ARBA00011245"/>
    </source>
</evidence>
<dbReference type="InterPro" id="IPR015931">
    <property type="entry name" value="Acnase/IPM_dHydase_lsu_aba_1/3"/>
</dbReference>
<dbReference type="Proteomes" id="UP000681131">
    <property type="component" value="Chromosome"/>
</dbReference>
<dbReference type="InterPro" id="IPR018136">
    <property type="entry name" value="Aconitase_4Fe-4S_BS"/>
</dbReference>
<comment type="function">
    <text evidence="15">Catalyzes the isomerization of citrate to isocitrate via cis-aconitate.</text>
</comment>
<keyword evidence="13 15" id="KW-0456">Lyase</keyword>
<evidence type="ECO:0000256" key="12">
    <source>
        <dbReference type="ARBA" id="ARBA00023014"/>
    </source>
</evidence>
<keyword evidence="12 15" id="KW-0411">Iron-sulfur</keyword>
<reference evidence="18 20" key="1">
    <citation type="submission" date="2017-06" db="EMBL/GenBank/DDBJ databases">
        <title>Complete genome of Francisella adeliensis.</title>
        <authorList>
            <person name="Vallesi A."/>
            <person name="Sjodin A."/>
        </authorList>
    </citation>
    <scope>NUCLEOTIDE SEQUENCE [LARGE SCALE GENOMIC DNA]</scope>
    <source>
        <strain evidence="18 20">FDC440</strain>
    </source>
</reference>
<dbReference type="OrthoDB" id="9764318at2"/>
<protein>
    <recommendedName>
        <fullName evidence="15">Aconitate hydratase</fullName>
        <shortName evidence="15">Aconitase</shortName>
        <ecNumber evidence="15">4.2.1.3</ecNumber>
    </recommendedName>
</protein>
<name>A0A2Z4XVU3_9GAMM</name>
<evidence type="ECO:0000313" key="21">
    <source>
        <dbReference type="Proteomes" id="UP000681131"/>
    </source>
</evidence>
<proteinExistence type="inferred from homology"/>
<dbReference type="InterPro" id="IPR006249">
    <property type="entry name" value="Aconitase/IRP2"/>
</dbReference>
<dbReference type="FunFam" id="3.30.499.10:FF:000002">
    <property type="entry name" value="Aconitate hydratase"/>
    <property type="match status" value="1"/>
</dbReference>
<dbReference type="PROSITE" id="PS00450">
    <property type="entry name" value="ACONITASE_1"/>
    <property type="match status" value="1"/>
</dbReference>
<dbReference type="Pfam" id="PF00330">
    <property type="entry name" value="Aconitase"/>
    <property type="match status" value="1"/>
</dbReference>
<keyword evidence="11 15" id="KW-0408">Iron</keyword>
<dbReference type="CDD" id="cd01580">
    <property type="entry name" value="AcnA_IRP_Swivel"/>
    <property type="match status" value="1"/>
</dbReference>
<dbReference type="FunFam" id="3.20.19.10:FF:000001">
    <property type="entry name" value="Aconitate hydratase"/>
    <property type="match status" value="1"/>
</dbReference>
<dbReference type="Gene3D" id="3.20.19.10">
    <property type="entry name" value="Aconitase, domain 4"/>
    <property type="match status" value="1"/>
</dbReference>
<keyword evidence="8" id="KW-0816">Tricarboxylic acid cycle</keyword>
<dbReference type="SUPFAM" id="SSF52016">
    <property type="entry name" value="LeuD/IlvD-like"/>
    <property type="match status" value="1"/>
</dbReference>
<dbReference type="NCBIfam" id="TIGR01341">
    <property type="entry name" value="aconitase_1"/>
    <property type="match status" value="1"/>
</dbReference>
<dbReference type="EC" id="4.2.1.3" evidence="15"/>
<evidence type="ECO:0000256" key="8">
    <source>
        <dbReference type="ARBA" id="ARBA00022532"/>
    </source>
</evidence>
<dbReference type="FunFam" id="3.30.499.10:FF:000020">
    <property type="entry name" value="Aconitate hydratase A"/>
    <property type="match status" value="1"/>
</dbReference>
<dbReference type="PANTHER" id="PTHR11670">
    <property type="entry name" value="ACONITASE/IRON-RESPONSIVE ELEMENT FAMILY MEMBER"/>
    <property type="match status" value="1"/>
</dbReference>
<evidence type="ECO:0000256" key="2">
    <source>
        <dbReference type="ARBA" id="ARBA00001966"/>
    </source>
</evidence>
<evidence type="ECO:0000256" key="9">
    <source>
        <dbReference type="ARBA" id="ARBA00022723"/>
    </source>
</evidence>
<dbReference type="InterPro" id="IPR001030">
    <property type="entry name" value="Acoase/IPM_deHydtase_lsu_aba"/>
</dbReference>
<dbReference type="Proteomes" id="UP000251120">
    <property type="component" value="Chromosome"/>
</dbReference>
<dbReference type="RefSeq" id="WP_112869124.1">
    <property type="nucleotide sequence ID" value="NZ_CP021781.1"/>
</dbReference>
<comment type="pathway">
    <text evidence="4">Organic acid metabolism; propanoate degradation.</text>
</comment>
<dbReference type="InterPro" id="IPR044137">
    <property type="entry name" value="AcnA_IRP_Swivel"/>
</dbReference>
<dbReference type="SUPFAM" id="SSF53732">
    <property type="entry name" value="Aconitase iron-sulfur domain"/>
    <property type="match status" value="1"/>
</dbReference>
<dbReference type="PRINTS" id="PR00415">
    <property type="entry name" value="ACONITASE"/>
</dbReference>
<dbReference type="Gene3D" id="6.10.190.10">
    <property type="match status" value="1"/>
</dbReference>
<evidence type="ECO:0000256" key="11">
    <source>
        <dbReference type="ARBA" id="ARBA00023004"/>
    </source>
</evidence>
<dbReference type="PROSITE" id="PS01244">
    <property type="entry name" value="ACONITASE_2"/>
    <property type="match status" value="1"/>
</dbReference>
<dbReference type="EMBL" id="CP043424">
    <property type="protein sequence ID" value="QIW11173.1"/>
    <property type="molecule type" value="Genomic_DNA"/>
</dbReference>
<dbReference type="NCBIfam" id="NF009520">
    <property type="entry name" value="PRK12881.1"/>
    <property type="match status" value="1"/>
</dbReference>
<evidence type="ECO:0000259" key="17">
    <source>
        <dbReference type="Pfam" id="PF00694"/>
    </source>
</evidence>
<comment type="pathway">
    <text evidence="3">Carbohydrate metabolism; tricarboxylic acid cycle; isocitrate from oxaloacetate: step 2/2.</text>
</comment>
<evidence type="ECO:0000256" key="3">
    <source>
        <dbReference type="ARBA" id="ARBA00004717"/>
    </source>
</evidence>
<evidence type="ECO:0000256" key="15">
    <source>
        <dbReference type="RuleBase" id="RU361275"/>
    </source>
</evidence>
<dbReference type="GO" id="GO:0006099">
    <property type="term" value="P:tricarboxylic acid cycle"/>
    <property type="evidence" value="ECO:0007669"/>
    <property type="project" value="UniProtKB-UniPathway"/>
</dbReference>
<keyword evidence="7 15" id="KW-0004">4Fe-4S</keyword>
<dbReference type="InterPro" id="IPR000573">
    <property type="entry name" value="AconitaseA/IPMdHydase_ssu_swvl"/>
</dbReference>
<evidence type="ECO:0000256" key="14">
    <source>
        <dbReference type="ARBA" id="ARBA00023501"/>
    </source>
</evidence>
<evidence type="ECO:0000259" key="16">
    <source>
        <dbReference type="Pfam" id="PF00330"/>
    </source>
</evidence>
<comment type="catalytic activity">
    <reaction evidence="14 15">
        <text>citrate = D-threo-isocitrate</text>
        <dbReference type="Rhea" id="RHEA:10336"/>
        <dbReference type="ChEBI" id="CHEBI:15562"/>
        <dbReference type="ChEBI" id="CHEBI:16947"/>
        <dbReference type="EC" id="4.2.1.3"/>
    </reaction>
</comment>
<dbReference type="EMBL" id="CP021781">
    <property type="protein sequence ID" value="AXA32947.1"/>
    <property type="molecule type" value="Genomic_DNA"/>
</dbReference>
<comment type="similarity">
    <text evidence="5 15">Belongs to the aconitase/IPM isomerase family.</text>
</comment>
<dbReference type="KEGG" id="fad:CDH04_00290"/>
<dbReference type="InterPro" id="IPR015928">
    <property type="entry name" value="Aconitase/3IPM_dehydase_swvl"/>
</dbReference>
<evidence type="ECO:0000256" key="10">
    <source>
        <dbReference type="ARBA" id="ARBA00022884"/>
    </source>
</evidence>
<sequence>MSDIKNITKLQIEDKGNKYSLYSLKKLSEQLGKDVSRLPYSIRVLLENQLRNIDGYKVKDEDMHKVLDWDAKSTSRPEIPHMPARVVMQDFTGVPAVVDLAAMRKAIKDAGGNADKINPLVDTAMVIDHSVQVDYYGTKTALAQNVSKEFERNGERYSLLKWAQTSFDDFTVVPPGMGIIHQINLEYLAKGALVKNINGEDVIYPDTLVGTDSHTTMINGVGVVGWGVGGIEAEAVMLGQPYYMVLPDVVGVKLTGKLRTGVTATDLVLKITETLRKHGVVGKFVEYYGEGMDNLTLPDRATIANMAPEYGATIGFFPVDEVTLDFFNNTNRGELVDACREMYKEQLLFRENPAEEPEYSSIVEIDMSDVESNLAGPKRPQDRVAFHNMKTAFAEALVHEQGLHGFGLTQEELAKSAEVAGTGEQITHGSLAIAAITSCTNTSNPSLLLGAGLLAKKANEKGLKVKPFVKTSLAPGSQVVTQYLEKAELLPELENLGFNLVGYGCTTCIGNSGPLDQPVLDAVNEADLVVASVSSGNRNFEGRINPHVKANYLASPIHVVAYALAGTVDFDPVEDAIGVDAEGNDVMLADIWPSNEEIATIQAEVVNAAMFKKAYATVLDGTKDWQELQVPTGQLYEFDKNSTYIQCPSFFEKFADGGSADLDIKGARTLLMLGDSVTTDHISPAGAIPEDYPAGQYLKSHGVEKKDFNSYGSRRGNHEVMMRGTFANIRIRNLLLDGVEGGYTKYHFDGSQQYVFDAAMKYKEKGIPLVILAGKEYGTGSSRDWAAKGTFLLGVKAVIAESYERIHRSNLVGMGVLPLQFMDGQSAKTLGFDGSEMFNIKNVADIKPRQTVVVEAVHPKTAHTTTFEALARLDADVDVDYLKNGGILQTVLKDMMAGNASGGFCPFSKMAGFFKKVFK</sequence>
<evidence type="ECO:0000313" key="20">
    <source>
        <dbReference type="Proteomes" id="UP000251120"/>
    </source>
</evidence>
<comment type="cofactor">
    <cofactor evidence="2">
        <name>[4Fe-4S] cluster</name>
        <dbReference type="ChEBI" id="CHEBI:49883"/>
    </cofactor>
</comment>
<dbReference type="GO" id="GO:0051539">
    <property type="term" value="F:4 iron, 4 sulfur cluster binding"/>
    <property type="evidence" value="ECO:0007669"/>
    <property type="project" value="UniProtKB-KW"/>
</dbReference>
<dbReference type="GO" id="GO:0047456">
    <property type="term" value="F:2-methylisocitrate dehydratase activity"/>
    <property type="evidence" value="ECO:0007669"/>
    <property type="project" value="UniProtKB-EC"/>
</dbReference>
<dbReference type="NCBIfam" id="NF006757">
    <property type="entry name" value="PRK09277.1"/>
    <property type="match status" value="1"/>
</dbReference>
<keyword evidence="10" id="KW-0694">RNA-binding</keyword>
<evidence type="ECO:0000256" key="13">
    <source>
        <dbReference type="ARBA" id="ARBA00023239"/>
    </source>
</evidence>
<evidence type="ECO:0000313" key="18">
    <source>
        <dbReference type="EMBL" id="AXA32947.1"/>
    </source>
</evidence>